<feature type="transmembrane region" description="Helical" evidence="13">
    <location>
        <begin position="127"/>
        <end position="147"/>
    </location>
</feature>
<comment type="subcellular location">
    <subcellularLocation>
        <location evidence="1">Cell membrane</location>
        <topology evidence="1">Multi-pass membrane protein</topology>
    </subcellularLocation>
</comment>
<feature type="transmembrane region" description="Helical" evidence="13">
    <location>
        <begin position="37"/>
        <end position="61"/>
    </location>
</feature>
<keyword evidence="10" id="KW-0325">Glycoprotein</keyword>
<keyword evidence="16" id="KW-1185">Reference proteome</keyword>
<feature type="domain" description="Chitin synthase chs-1/2 N-terminal putative transporter" evidence="14">
    <location>
        <begin position="25"/>
        <end position="420"/>
    </location>
</feature>
<keyword evidence="8" id="KW-0175">Coiled coil</keyword>
<feature type="transmembrane region" description="Helical" evidence="13">
    <location>
        <begin position="196"/>
        <end position="218"/>
    </location>
</feature>
<dbReference type="FunFam" id="3.90.550.10:FF:000139">
    <property type="entry name" value="Chitin synthase 8"/>
    <property type="match status" value="1"/>
</dbReference>
<feature type="transmembrane region" description="Helical" evidence="13">
    <location>
        <begin position="900"/>
        <end position="918"/>
    </location>
</feature>
<evidence type="ECO:0000256" key="2">
    <source>
        <dbReference type="ARBA" id="ARBA00012543"/>
    </source>
</evidence>
<dbReference type="EMBL" id="CANHGI010000001">
    <property type="protein sequence ID" value="CAI5439348.1"/>
    <property type="molecule type" value="Genomic_DNA"/>
</dbReference>
<dbReference type="CDD" id="cd04190">
    <property type="entry name" value="Chitin_synth_C"/>
    <property type="match status" value="1"/>
</dbReference>
<keyword evidence="6 13" id="KW-0812">Transmembrane</keyword>
<dbReference type="SUPFAM" id="SSF53448">
    <property type="entry name" value="Nucleotide-diphospho-sugar transferases"/>
    <property type="match status" value="1"/>
</dbReference>
<dbReference type="InterPro" id="IPR004835">
    <property type="entry name" value="Chitin_synth"/>
</dbReference>
<keyword evidence="3" id="KW-1003">Cell membrane</keyword>
<dbReference type="EC" id="2.4.1.16" evidence="2"/>
<keyword evidence="5" id="KW-0808">Transferase</keyword>
<proteinExistence type="inferred from homology"/>
<evidence type="ECO:0000259" key="14">
    <source>
        <dbReference type="Pfam" id="PF23000"/>
    </source>
</evidence>
<dbReference type="GO" id="GO:0005886">
    <property type="term" value="C:plasma membrane"/>
    <property type="evidence" value="ECO:0007669"/>
    <property type="project" value="UniProtKB-SubCell"/>
</dbReference>
<feature type="transmembrane region" description="Helical" evidence="13">
    <location>
        <begin position="94"/>
        <end position="115"/>
    </location>
</feature>
<feature type="transmembrane region" description="Helical" evidence="13">
    <location>
        <begin position="159"/>
        <end position="176"/>
    </location>
</feature>
<evidence type="ECO:0000256" key="10">
    <source>
        <dbReference type="ARBA" id="ARBA00023180"/>
    </source>
</evidence>
<feature type="transmembrane region" description="Helical" evidence="13">
    <location>
        <begin position="1216"/>
        <end position="1237"/>
    </location>
</feature>
<feature type="transmembrane region" description="Helical" evidence="13">
    <location>
        <begin position="958"/>
        <end position="981"/>
    </location>
</feature>
<dbReference type="InterPro" id="IPR029044">
    <property type="entry name" value="Nucleotide-diphossugar_trans"/>
</dbReference>
<organism evidence="15 16">
    <name type="scientific">Caenorhabditis angaria</name>
    <dbReference type="NCBI Taxonomy" id="860376"/>
    <lineage>
        <taxon>Eukaryota</taxon>
        <taxon>Metazoa</taxon>
        <taxon>Ecdysozoa</taxon>
        <taxon>Nematoda</taxon>
        <taxon>Chromadorea</taxon>
        <taxon>Rhabditida</taxon>
        <taxon>Rhabditina</taxon>
        <taxon>Rhabditomorpha</taxon>
        <taxon>Rhabditoidea</taxon>
        <taxon>Rhabditidae</taxon>
        <taxon>Peloderinae</taxon>
        <taxon>Caenorhabditis</taxon>
    </lineage>
</organism>
<dbReference type="GO" id="GO:0004100">
    <property type="term" value="F:chitin synthase activity"/>
    <property type="evidence" value="ECO:0007669"/>
    <property type="project" value="UniProtKB-EC"/>
</dbReference>
<feature type="transmembrane region" description="Helical" evidence="13">
    <location>
        <begin position="224"/>
        <end position="242"/>
    </location>
</feature>
<dbReference type="Pfam" id="PF23000">
    <property type="entry name" value="ChitinSynthase_IV_N"/>
    <property type="match status" value="1"/>
</dbReference>
<dbReference type="Pfam" id="PF03142">
    <property type="entry name" value="Chitin_synth_2"/>
    <property type="match status" value="1"/>
</dbReference>
<keyword evidence="4" id="KW-0328">Glycosyltransferase</keyword>
<dbReference type="Gene3D" id="3.90.550.10">
    <property type="entry name" value="Spore Coat Polysaccharide Biosynthesis Protein SpsA, Chain A"/>
    <property type="match status" value="1"/>
</dbReference>
<evidence type="ECO:0000256" key="6">
    <source>
        <dbReference type="ARBA" id="ARBA00022692"/>
    </source>
</evidence>
<evidence type="ECO:0000256" key="12">
    <source>
        <dbReference type="ARBA" id="ARBA00048014"/>
    </source>
</evidence>
<dbReference type="PANTHER" id="PTHR22914:SF12">
    <property type="entry name" value="CHITIN SYNTHASE CHS-1"/>
    <property type="match status" value="1"/>
</dbReference>
<dbReference type="InterPro" id="IPR055120">
    <property type="entry name" value="Chs-1/2_IV_N"/>
</dbReference>
<dbReference type="OrthoDB" id="370884at2759"/>
<feature type="transmembrane region" description="Helical" evidence="13">
    <location>
        <begin position="875"/>
        <end position="894"/>
    </location>
</feature>
<evidence type="ECO:0000256" key="9">
    <source>
        <dbReference type="ARBA" id="ARBA00023136"/>
    </source>
</evidence>
<feature type="transmembrane region" description="Helical" evidence="13">
    <location>
        <begin position="925"/>
        <end position="946"/>
    </location>
</feature>
<sequence length="1327" mass="151588">MNDGENYWNAFRSHKRTATDGPTLSPWMVTALQATKLLLFTLCNITLTLGSVFSKLIVLIMSTNIIPHSHLLDKFSRKCSRANVQRTSTTTASIYIGLLMIQCLPDIFNMIQAVLQIVKQRGGAGNLVGSLVILECLRAIGLSVLTFHVFPQLDLGRCIVLGCCFPLVAVFQRSLIAMMNAARASKKFRSRLGRCFLAMPHIFMCIALFSSCYLWTLFDSGKQFTAHLALPIGIICTSIGFWESWIDTTHANTSYDELYRLKYAVRKMNNTTKAVVAFCRICCVLGVMIAAVFMNGHTKLHGVHFFKAVFYFGMKRGHTLLLLLAVSIIILHLIMRGISRFLAALDLHPISFIHPLSIAPIIAYSFVRLTCQSPTCWISRKLAKYGLRWICDQWFQESSGFTSPDFYICMIWLIVGSYRGWKLVKQRYFESTEEIISSMPPISNGLCIEQSLVVFQHSLNRQEKEFLIEDDDLINNSDENDELRIRNDDVDKTSTVYACATMWHETETEMRQVLRSILKLDVDHATRMSSKKSDLRYRLEGHIFFDDAWENKIEDGIEKREPNEYFVMFFDLLNEMTGERLNENGKLETRILVNTPYGGRLVVKLPSGTLLFVHLKDKTLIRHKKRWSQVMYMYYLLGHRIMDCPLSIEDRQQMADNTFILAIDGDSKFEPDALLRLLHLMNAKSDIGCACGRIHPIGSGIMVWYQKFEYAIAHWFQKAAEHVFGCVLCAPGCFSLFRASALMDDNIMHKYTKTASEPRHYVQYDQGEDRWLSTLLLKQGYRIEYAAASDAETYAPEGFEEFFNQRRRWTPSSIANTIDLLMDYKRAAENNESISYAYIAYQFLVIFFSMLGPAIIFTMLVFAQVAAFGIDGTNVMLWNGIPIGLFVLLCFTTESNIQLIYAKFMSIVYAFIMLAVLVATSSQIVLETVVAPTSLFIVTMVLIFFFAACLHPKEFTNIIYGIVFFLMIPSTYVFLTLYSLINLNVITWGTREAVAKATGQKTKKAPLERWIDKIIDFLKEGVRILSGKEKRENAEKQAKFENKLSKIEMALRNVEKGGEEIDKILSDFKEKREIETQTLAENMGIEKEETRKEEMKKANKYVWMNSDVLKICERGKLKSAEKTFWNELIETYLKPIKSTAAEMKQVAEGLASLRNQIAFTILLINALLALAIFLIQKHKNVLSIKYVPYKGFKWTKMNEMTGQFEQTKEPLKIDPLGMGIVVFLLAILFVQTLGMLLHRLNTMIGAFQEVRNLYEYGVGQPVANTTSEDERILTNAREMINARTMSISHAGDGYTRHRADEAETGNVLYKLQKARLAKRMQRSALSN</sequence>
<comment type="caution">
    <text evidence="15">The sequence shown here is derived from an EMBL/GenBank/DDBJ whole genome shotgun (WGS) entry which is preliminary data.</text>
</comment>
<comment type="similarity">
    <text evidence="11">Belongs to the chitin synthase family. Class IV subfamily.</text>
</comment>
<protein>
    <recommendedName>
        <fullName evidence="2">chitin synthase</fullName>
        <ecNumber evidence="2">2.4.1.16</ecNumber>
    </recommendedName>
</protein>
<evidence type="ECO:0000256" key="7">
    <source>
        <dbReference type="ARBA" id="ARBA00022989"/>
    </source>
</evidence>
<evidence type="ECO:0000313" key="15">
    <source>
        <dbReference type="EMBL" id="CAI5439348.1"/>
    </source>
</evidence>
<comment type="catalytic activity">
    <reaction evidence="12">
        <text>[(1-&gt;4)-N-acetyl-beta-D-glucosaminyl](n) + UDP-N-acetyl-alpha-D-glucosamine = [(1-&gt;4)-N-acetyl-beta-D-glucosaminyl](n+1) + UDP + H(+)</text>
        <dbReference type="Rhea" id="RHEA:16637"/>
        <dbReference type="Rhea" id="RHEA-COMP:9593"/>
        <dbReference type="Rhea" id="RHEA-COMP:9595"/>
        <dbReference type="ChEBI" id="CHEBI:15378"/>
        <dbReference type="ChEBI" id="CHEBI:17029"/>
        <dbReference type="ChEBI" id="CHEBI:57705"/>
        <dbReference type="ChEBI" id="CHEBI:58223"/>
        <dbReference type="EC" id="2.4.1.16"/>
    </reaction>
</comment>
<dbReference type="GO" id="GO:0006031">
    <property type="term" value="P:chitin biosynthetic process"/>
    <property type="evidence" value="ECO:0007669"/>
    <property type="project" value="TreeGrafter"/>
</dbReference>
<feature type="transmembrane region" description="Helical" evidence="13">
    <location>
        <begin position="275"/>
        <end position="297"/>
    </location>
</feature>
<feature type="transmembrane region" description="Helical" evidence="13">
    <location>
        <begin position="1157"/>
        <end position="1175"/>
    </location>
</feature>
<dbReference type="PANTHER" id="PTHR22914">
    <property type="entry name" value="CHITIN SYNTHASE"/>
    <property type="match status" value="1"/>
</dbReference>
<evidence type="ECO:0000256" key="5">
    <source>
        <dbReference type="ARBA" id="ARBA00022679"/>
    </source>
</evidence>
<evidence type="ECO:0000256" key="8">
    <source>
        <dbReference type="ARBA" id="ARBA00023054"/>
    </source>
</evidence>
<evidence type="ECO:0000256" key="13">
    <source>
        <dbReference type="SAM" id="Phobius"/>
    </source>
</evidence>
<evidence type="ECO:0000313" key="16">
    <source>
        <dbReference type="Proteomes" id="UP001152747"/>
    </source>
</evidence>
<keyword evidence="7 13" id="KW-1133">Transmembrane helix</keyword>
<evidence type="ECO:0000256" key="4">
    <source>
        <dbReference type="ARBA" id="ARBA00022676"/>
    </source>
</evidence>
<gene>
    <name evidence="15" type="ORF">CAMP_LOCUS1985</name>
</gene>
<name>A0A9P1I710_9PELO</name>
<evidence type="ECO:0000256" key="1">
    <source>
        <dbReference type="ARBA" id="ARBA00004651"/>
    </source>
</evidence>
<reference evidence="15" key="1">
    <citation type="submission" date="2022-11" db="EMBL/GenBank/DDBJ databases">
        <authorList>
            <person name="Kikuchi T."/>
        </authorList>
    </citation>
    <scope>NUCLEOTIDE SEQUENCE</scope>
    <source>
        <strain evidence="15">PS1010</strain>
    </source>
</reference>
<evidence type="ECO:0000256" key="3">
    <source>
        <dbReference type="ARBA" id="ARBA00022475"/>
    </source>
</evidence>
<keyword evidence="9 13" id="KW-0472">Membrane</keyword>
<accession>A0A9P1I710</accession>
<feature type="transmembrane region" description="Helical" evidence="13">
    <location>
        <begin position="839"/>
        <end position="863"/>
    </location>
</feature>
<dbReference type="Proteomes" id="UP001152747">
    <property type="component" value="Unassembled WGS sequence"/>
</dbReference>
<feature type="transmembrane region" description="Helical" evidence="13">
    <location>
        <begin position="317"/>
        <end position="335"/>
    </location>
</feature>
<evidence type="ECO:0000256" key="11">
    <source>
        <dbReference type="ARBA" id="ARBA00046329"/>
    </source>
</evidence>